<name>A0A1G6GKD1_9BACI</name>
<reference evidence="3" key="1">
    <citation type="submission" date="2016-09" db="EMBL/GenBank/DDBJ databases">
        <authorList>
            <person name="Varghese N."/>
            <person name="Submissions S."/>
        </authorList>
    </citation>
    <scope>NUCLEOTIDE SEQUENCE [LARGE SCALE GENOMIC DNA]</scope>
    <source>
        <strain evidence="3">25nlg</strain>
    </source>
</reference>
<evidence type="ECO:0000256" key="1">
    <source>
        <dbReference type="SAM" id="Phobius"/>
    </source>
</evidence>
<dbReference type="Proteomes" id="UP000242662">
    <property type="component" value="Unassembled WGS sequence"/>
</dbReference>
<sequence length="114" mass="13134">MKQHCPNCQRVFTTDDLLDAKIPFSFKCRNCKVRIYELRVTAILLGPILLFTAALIVLSEAIRGWLAPSVPVIEKVPTVAIVFVFLFPLYYFGINMFITCLYKRGRFFVRKKLG</sequence>
<dbReference type="RefSeq" id="WP_090774417.1">
    <property type="nucleotide sequence ID" value="NZ_FMYM01000001.1"/>
</dbReference>
<feature type="transmembrane region" description="Helical" evidence="1">
    <location>
        <begin position="36"/>
        <end position="58"/>
    </location>
</feature>
<evidence type="ECO:0008006" key="4">
    <source>
        <dbReference type="Google" id="ProtNLM"/>
    </source>
</evidence>
<evidence type="ECO:0000313" key="3">
    <source>
        <dbReference type="Proteomes" id="UP000242662"/>
    </source>
</evidence>
<proteinExistence type="predicted"/>
<dbReference type="STRING" id="1464122.SAMN05421737_101178"/>
<gene>
    <name evidence="2" type="ORF">SAMN05421737_101178</name>
</gene>
<keyword evidence="3" id="KW-1185">Reference proteome</keyword>
<keyword evidence="1" id="KW-0472">Membrane</keyword>
<organism evidence="2 3">
    <name type="scientific">Shouchella lonarensis</name>
    <dbReference type="NCBI Taxonomy" id="1464122"/>
    <lineage>
        <taxon>Bacteria</taxon>
        <taxon>Bacillati</taxon>
        <taxon>Bacillota</taxon>
        <taxon>Bacilli</taxon>
        <taxon>Bacillales</taxon>
        <taxon>Bacillaceae</taxon>
        <taxon>Shouchella</taxon>
    </lineage>
</organism>
<dbReference type="OrthoDB" id="2454113at2"/>
<dbReference type="AlphaFoldDB" id="A0A1G6GKD1"/>
<accession>A0A1G6GKD1</accession>
<keyword evidence="1" id="KW-0812">Transmembrane</keyword>
<evidence type="ECO:0000313" key="2">
    <source>
        <dbReference type="EMBL" id="SDB82394.1"/>
    </source>
</evidence>
<protein>
    <recommendedName>
        <fullName evidence="4">Cxxc_20_cxxc protein</fullName>
    </recommendedName>
</protein>
<keyword evidence="1" id="KW-1133">Transmembrane helix</keyword>
<dbReference type="EMBL" id="FMYM01000001">
    <property type="protein sequence ID" value="SDB82394.1"/>
    <property type="molecule type" value="Genomic_DNA"/>
</dbReference>
<feature type="transmembrane region" description="Helical" evidence="1">
    <location>
        <begin position="78"/>
        <end position="102"/>
    </location>
</feature>